<dbReference type="EMBL" id="WNJQ01000002">
    <property type="protein sequence ID" value="MBC9824861.1"/>
    <property type="molecule type" value="Genomic_DNA"/>
</dbReference>
<dbReference type="Pfam" id="PF02829">
    <property type="entry name" value="3H"/>
    <property type="match status" value="1"/>
</dbReference>
<evidence type="ECO:0000259" key="2">
    <source>
        <dbReference type="Pfam" id="PF08279"/>
    </source>
</evidence>
<comment type="caution">
    <text evidence="3">The sequence shown here is derived from an EMBL/GenBank/DDBJ whole genome shotgun (WGS) entry which is preliminary data.</text>
</comment>
<keyword evidence="4" id="KW-1185">Reference proteome</keyword>
<dbReference type="PIRSF" id="PIRSF037847">
    <property type="entry name" value="NiaR"/>
    <property type="match status" value="1"/>
</dbReference>
<dbReference type="Pfam" id="PF08279">
    <property type="entry name" value="HTH_11"/>
    <property type="match status" value="1"/>
</dbReference>
<accession>A0ABR7TBW9</accession>
<dbReference type="PANTHER" id="PTHR40068">
    <property type="entry name" value="TRANSCRIPTION REPRESSOR NIAR-RELATED"/>
    <property type="match status" value="1"/>
</dbReference>
<dbReference type="Gene3D" id="3.30.1340.20">
    <property type="entry name" value="3H domain"/>
    <property type="match status" value="1"/>
</dbReference>
<dbReference type="InterPro" id="IPR036388">
    <property type="entry name" value="WH-like_DNA-bd_sf"/>
</dbReference>
<evidence type="ECO:0000313" key="3">
    <source>
        <dbReference type="EMBL" id="MBC9824861.1"/>
    </source>
</evidence>
<dbReference type="RefSeq" id="WP_023177915.1">
    <property type="nucleotide sequence ID" value="NZ_JAMAYM010000002.1"/>
</dbReference>
<dbReference type="InterPro" id="IPR013196">
    <property type="entry name" value="HTH_11"/>
</dbReference>
<proteinExistence type="predicted"/>
<dbReference type="InterPro" id="IPR026043">
    <property type="entry name" value="NadR"/>
</dbReference>
<feature type="domain" description="3H" evidence="1">
    <location>
        <begin position="74"/>
        <end position="168"/>
    </location>
</feature>
<protein>
    <submittedName>
        <fullName evidence="3">HTH domain-containing protein</fullName>
    </submittedName>
</protein>
<dbReference type="Gene3D" id="1.10.10.10">
    <property type="entry name" value="Winged helix-like DNA-binding domain superfamily/Winged helix DNA-binding domain"/>
    <property type="match status" value="1"/>
</dbReference>
<dbReference type="PANTHER" id="PTHR40068:SF1">
    <property type="entry name" value="TRANSCRIPTION REPRESSOR NIAR-RELATED"/>
    <property type="match status" value="1"/>
</dbReference>
<gene>
    <name evidence="3" type="ORF">GLO26_03325</name>
</gene>
<sequence>MDATKRRNSIVSILSQENRAVSARKLASELNVSRQIIVGDVALLRASGMDVIATPKGYVLESESMTNKYIGKLASQHNAAETKDELYDIVDNGGEIVDVIVEHPVYGELKGRLAISSRYDADKFLEAIENKQANLLSELTDGVHLHTIACADKKAFERIKDTLENHGFIYKN</sequence>
<dbReference type="InterPro" id="IPR035922">
    <property type="entry name" value="3H_dom_sf"/>
</dbReference>
<dbReference type="SUPFAM" id="SSF46785">
    <property type="entry name" value="Winged helix' DNA-binding domain"/>
    <property type="match status" value="1"/>
</dbReference>
<dbReference type="Proteomes" id="UP000638836">
    <property type="component" value="Unassembled WGS sequence"/>
</dbReference>
<evidence type="ECO:0000259" key="1">
    <source>
        <dbReference type="Pfam" id="PF02829"/>
    </source>
</evidence>
<dbReference type="InterPro" id="IPR036390">
    <property type="entry name" value="WH_DNA-bd_sf"/>
</dbReference>
<evidence type="ECO:0000313" key="4">
    <source>
        <dbReference type="Proteomes" id="UP000638836"/>
    </source>
</evidence>
<reference evidence="3 4" key="1">
    <citation type="journal article" date="2020" name="Microorganisms">
        <title>New Insight into Antimicrobial Compounds from Food and Marine-Sourced Carnobacterium Species through Phenotype and Genome Analyses.</title>
        <authorList>
            <person name="Begrem S."/>
            <person name="Ivaniuk F."/>
            <person name="Gigout-Chevalier F."/>
            <person name="Kolypczuk L."/>
            <person name="Bonnetot S."/>
            <person name="Leroi F."/>
            <person name="Grovel O."/>
            <person name="Delbarre-Ladrat C."/>
            <person name="Passerini D."/>
        </authorList>
    </citation>
    <scope>NUCLEOTIDE SEQUENCE [LARGE SCALE GENOMIC DNA]</scope>
    <source>
        <strain evidence="3 4">MIP2551</strain>
    </source>
</reference>
<dbReference type="SUPFAM" id="SSF75500">
    <property type="entry name" value="Putative transcriptional regulator TM1602, C-terminal domain"/>
    <property type="match status" value="1"/>
</dbReference>
<feature type="domain" description="Helix-turn-helix type 11" evidence="2">
    <location>
        <begin position="6"/>
        <end position="58"/>
    </location>
</feature>
<organism evidence="3 4">
    <name type="scientific">Carnobacterium inhibens</name>
    <dbReference type="NCBI Taxonomy" id="147709"/>
    <lineage>
        <taxon>Bacteria</taxon>
        <taxon>Bacillati</taxon>
        <taxon>Bacillota</taxon>
        <taxon>Bacilli</taxon>
        <taxon>Lactobacillales</taxon>
        <taxon>Carnobacteriaceae</taxon>
        <taxon>Carnobacterium</taxon>
    </lineage>
</organism>
<dbReference type="InterPro" id="IPR004173">
    <property type="entry name" value="3H_domain"/>
</dbReference>
<name>A0ABR7TBW9_9LACT</name>